<gene>
    <name evidence="3" type="ORF">C884_00824</name>
</gene>
<keyword evidence="2" id="KW-1133">Transmembrane helix</keyword>
<reference evidence="3 4" key="1">
    <citation type="journal article" date="2014" name="Genome Announc.">
        <title>Draft Genome Sequence of Kocuria palustris PEL.</title>
        <authorList>
            <person name="Sharma G."/>
            <person name="Khatri I."/>
            <person name="Subramanian S."/>
        </authorList>
    </citation>
    <scope>NUCLEOTIDE SEQUENCE [LARGE SCALE GENOMIC DNA]</scope>
    <source>
        <strain evidence="3 4">PEL</strain>
    </source>
</reference>
<feature type="compositionally biased region" description="Basic and acidic residues" evidence="1">
    <location>
        <begin position="24"/>
        <end position="44"/>
    </location>
</feature>
<evidence type="ECO:0000256" key="1">
    <source>
        <dbReference type="SAM" id="MobiDB-lite"/>
    </source>
</evidence>
<evidence type="ECO:0000256" key="2">
    <source>
        <dbReference type="SAM" id="Phobius"/>
    </source>
</evidence>
<name>M2XAD3_9MICC</name>
<sequence length="249" mass="25992">MSYQPPHNADQSSPWSDGGARADGAARDGGPKGPAHDPGQEEAPRYGVRAPQEPAPSQQGVPQYGRYDDGQSSYSAGQPVQTAGYGAGASAPAQQSYSGYPNQDPYAQGGYQPGRKVKDGKGMGIASLVLGIVSVLLFWLLGLFIIAAVIGLILGIVSLVRASKARAGKGFGIAGVILNGLGLILNGLILVLSLIFGAAMIQVFNDPDVRSCWDTYMGTEMTTQDQADFEQCVSDTVDQQLDEEPATAS</sequence>
<evidence type="ECO:0008006" key="5">
    <source>
        <dbReference type="Google" id="ProtNLM"/>
    </source>
</evidence>
<feature type="region of interest" description="Disordered" evidence="1">
    <location>
        <begin position="94"/>
        <end position="113"/>
    </location>
</feature>
<comment type="caution">
    <text evidence="3">The sequence shown here is derived from an EMBL/GenBank/DDBJ whole genome shotgun (WGS) entry which is preliminary data.</text>
</comment>
<keyword evidence="2" id="KW-0472">Membrane</keyword>
<dbReference type="EMBL" id="ANHZ02000018">
    <property type="protein sequence ID" value="EME36056.1"/>
    <property type="molecule type" value="Genomic_DNA"/>
</dbReference>
<proteinExistence type="predicted"/>
<feature type="transmembrane region" description="Helical" evidence="2">
    <location>
        <begin position="125"/>
        <end position="157"/>
    </location>
</feature>
<feature type="compositionally biased region" description="Polar residues" evidence="1">
    <location>
        <begin position="70"/>
        <end position="81"/>
    </location>
</feature>
<feature type="region of interest" description="Disordered" evidence="1">
    <location>
        <begin position="1"/>
        <end position="88"/>
    </location>
</feature>
<evidence type="ECO:0000313" key="3">
    <source>
        <dbReference type="EMBL" id="EME36056.1"/>
    </source>
</evidence>
<dbReference type="Proteomes" id="UP000009877">
    <property type="component" value="Unassembled WGS sequence"/>
</dbReference>
<accession>M2XAD3</accession>
<keyword evidence="4" id="KW-1185">Reference proteome</keyword>
<dbReference type="RefSeq" id="WP_006215250.1">
    <property type="nucleotide sequence ID" value="NZ_ANHZ02000018.1"/>
</dbReference>
<dbReference type="AlphaFoldDB" id="M2XAD3"/>
<organism evidence="3 4">
    <name type="scientific">Kocuria palustris PEL</name>
    <dbReference type="NCBI Taxonomy" id="1236550"/>
    <lineage>
        <taxon>Bacteria</taxon>
        <taxon>Bacillati</taxon>
        <taxon>Actinomycetota</taxon>
        <taxon>Actinomycetes</taxon>
        <taxon>Micrococcales</taxon>
        <taxon>Micrococcaceae</taxon>
        <taxon>Kocuria</taxon>
    </lineage>
</organism>
<keyword evidence="2" id="KW-0812">Transmembrane</keyword>
<evidence type="ECO:0000313" key="4">
    <source>
        <dbReference type="Proteomes" id="UP000009877"/>
    </source>
</evidence>
<feature type="transmembrane region" description="Helical" evidence="2">
    <location>
        <begin position="177"/>
        <end position="201"/>
    </location>
</feature>
<feature type="compositionally biased region" description="Polar residues" evidence="1">
    <location>
        <begin position="1"/>
        <end position="15"/>
    </location>
</feature>
<protein>
    <recommendedName>
        <fullName evidence="5">DUF4190 domain-containing protein</fullName>
    </recommendedName>
</protein>